<keyword evidence="2" id="KW-0624">Polysaccharide degradation</keyword>
<dbReference type="EMBL" id="JBHRWW010000001">
    <property type="protein sequence ID" value="MFC3687096.1"/>
    <property type="molecule type" value="Genomic_DNA"/>
</dbReference>
<comment type="caution">
    <text evidence="7">The sequence shown here is derived from an EMBL/GenBank/DDBJ whole genome shotgun (WGS) entry which is preliminary data.</text>
</comment>
<keyword evidence="4" id="KW-0472">Membrane</keyword>
<feature type="compositionally biased region" description="Acidic residues" evidence="3">
    <location>
        <begin position="88"/>
        <end position="115"/>
    </location>
</feature>
<feature type="region of interest" description="Disordered" evidence="3">
    <location>
        <begin position="130"/>
        <end position="149"/>
    </location>
</feature>
<dbReference type="Pfam" id="PF00041">
    <property type="entry name" value="fn3"/>
    <property type="match status" value="2"/>
</dbReference>
<evidence type="ECO:0000256" key="3">
    <source>
        <dbReference type="SAM" id="MobiDB-lite"/>
    </source>
</evidence>
<feature type="domain" description="Fibronectin type-III" evidence="6">
    <location>
        <begin position="532"/>
        <end position="626"/>
    </location>
</feature>
<evidence type="ECO:0000256" key="4">
    <source>
        <dbReference type="SAM" id="Phobius"/>
    </source>
</evidence>
<keyword evidence="5" id="KW-0732">Signal</keyword>
<evidence type="ECO:0000256" key="5">
    <source>
        <dbReference type="SAM" id="SignalP"/>
    </source>
</evidence>
<reference evidence="8" key="1">
    <citation type="journal article" date="2019" name="Int. J. Syst. Evol. Microbiol.">
        <title>The Global Catalogue of Microorganisms (GCM) 10K type strain sequencing project: providing services to taxonomists for standard genome sequencing and annotation.</title>
        <authorList>
            <consortium name="The Broad Institute Genomics Platform"/>
            <consortium name="The Broad Institute Genome Sequencing Center for Infectious Disease"/>
            <person name="Wu L."/>
            <person name="Ma J."/>
        </authorList>
    </citation>
    <scope>NUCLEOTIDE SEQUENCE [LARGE SCALE GENOMIC DNA]</scope>
    <source>
        <strain evidence="8">NCAIM B.02333</strain>
    </source>
</reference>
<protein>
    <submittedName>
        <fullName evidence="7">Fibronectin type III domain-containing protein</fullName>
    </submittedName>
</protein>
<dbReference type="Gene3D" id="2.60.40.10">
    <property type="entry name" value="Immunoglobulins"/>
    <property type="match status" value="3"/>
</dbReference>
<dbReference type="SUPFAM" id="SSF49265">
    <property type="entry name" value="Fibronectin type III"/>
    <property type="match status" value="2"/>
</dbReference>
<feature type="signal peptide" evidence="5">
    <location>
        <begin position="1"/>
        <end position="35"/>
    </location>
</feature>
<sequence>MKPRTTRPTHHAKGVRSVAALAAVLVAGTTGIAAASASDGAPDPVVQDASAEVAQAPAEEAPEPEPEVGVSVSPEPEVTPEPEREPEPEVEAEPAPELEVEPETGTEPEPVEPEEAPAPVARPVDAPAAETGTVPVEEPATSVDGAPAAPEDEVAAAMPTGVRATWDNGVFTAYWDPSDAPTRFRAGVWNEGGNCDASPAAGTCSFALTLPPGQYQVFVADSYVGGDYQLTDVTVGVVVPPEAPSPPMSLTAVPGSDGAVTVTWDEPMDDGGGEVLSYAVSVDGALVRSVPAGTLSTTLTGLVGGQHTVAVTATNAAGPSQAATATVEVLADPSPVRELAVAVDDADASAKVSWAAPQSLGYPEVSSYEIELDDRPVVQVDASTLTSLLEDLEVGEHTVVVTAVSSEDVSSEGASLTFEVDEVPVLAPTAVTAEQSGPGTVTVTWVDTSGDERITGYRVTASPSALGSLDPDRGVLAATPAPVTKDVGAEVRETELTGLQDGQVYTFTVAPVTAAGAGPSGSDTTTTDEWRVPSAVQGVTLEQTGPRQITLRFSAPADEGSSPVTGYVVALSSDEAAGYEEFPADTREVVIDDLDPMTYEVSVTALNEEGDGERVDLSVVVRADWRAPGTGAPGTGAPGTGRPGVTPVVVSPVTPAVQGRPAPAAAPVRAQLAQTGVEAGVLAAGGTMLLGLGGALMAATRRGRRSV</sequence>
<feature type="domain" description="Fibronectin type-III" evidence="6">
    <location>
        <begin position="246"/>
        <end position="334"/>
    </location>
</feature>
<evidence type="ECO:0000259" key="6">
    <source>
        <dbReference type="PROSITE" id="PS50853"/>
    </source>
</evidence>
<dbReference type="SMART" id="SM00060">
    <property type="entry name" value="FN3"/>
    <property type="match status" value="4"/>
</dbReference>
<feature type="chain" id="PRO_5045730709" evidence="5">
    <location>
        <begin position="36"/>
        <end position="707"/>
    </location>
</feature>
<evidence type="ECO:0000256" key="1">
    <source>
        <dbReference type="ARBA" id="ARBA00023295"/>
    </source>
</evidence>
<gene>
    <name evidence="7" type="ORF">ACFOLH_01935</name>
</gene>
<feature type="transmembrane region" description="Helical" evidence="4">
    <location>
        <begin position="679"/>
        <end position="699"/>
    </location>
</feature>
<keyword evidence="4" id="KW-0812">Transmembrane</keyword>
<accession>A0ABV7WDE9</accession>
<dbReference type="RefSeq" id="WP_340289407.1">
    <property type="nucleotide sequence ID" value="NZ_JBBEOI010000007.1"/>
</dbReference>
<organism evidence="7 8">
    <name type="scientific">Aquipuribacter hungaricus</name>
    <dbReference type="NCBI Taxonomy" id="545624"/>
    <lineage>
        <taxon>Bacteria</taxon>
        <taxon>Bacillati</taxon>
        <taxon>Actinomycetota</taxon>
        <taxon>Actinomycetes</taxon>
        <taxon>Micrococcales</taxon>
        <taxon>Intrasporangiaceae</taxon>
        <taxon>Aquipuribacter</taxon>
    </lineage>
</organism>
<feature type="region of interest" description="Disordered" evidence="3">
    <location>
        <begin position="34"/>
        <end position="121"/>
    </location>
</feature>
<feature type="compositionally biased region" description="Low complexity" evidence="3">
    <location>
        <begin position="67"/>
        <end position="76"/>
    </location>
</feature>
<dbReference type="Proteomes" id="UP001595685">
    <property type="component" value="Unassembled WGS sequence"/>
</dbReference>
<dbReference type="PANTHER" id="PTHR46957">
    <property type="entry name" value="CYTOKINE RECEPTOR"/>
    <property type="match status" value="1"/>
</dbReference>
<proteinExistence type="predicted"/>
<name>A0ABV7WDE9_9MICO</name>
<keyword evidence="8" id="KW-1185">Reference proteome</keyword>
<dbReference type="PROSITE" id="PS50853">
    <property type="entry name" value="FN3"/>
    <property type="match status" value="3"/>
</dbReference>
<dbReference type="CDD" id="cd00063">
    <property type="entry name" value="FN3"/>
    <property type="match status" value="3"/>
</dbReference>
<dbReference type="InterPro" id="IPR003961">
    <property type="entry name" value="FN3_dom"/>
</dbReference>
<keyword evidence="4" id="KW-1133">Transmembrane helix</keyword>
<dbReference type="InterPro" id="IPR050713">
    <property type="entry name" value="RTP_Phos/Ushers"/>
</dbReference>
<evidence type="ECO:0000313" key="8">
    <source>
        <dbReference type="Proteomes" id="UP001595685"/>
    </source>
</evidence>
<keyword evidence="1" id="KW-0326">Glycosidase</keyword>
<dbReference type="InterPro" id="IPR013783">
    <property type="entry name" value="Ig-like_fold"/>
</dbReference>
<feature type="domain" description="Fibronectin type-III" evidence="6">
    <location>
        <begin position="427"/>
        <end position="531"/>
    </location>
</feature>
<keyword evidence="2" id="KW-0119">Carbohydrate metabolism</keyword>
<evidence type="ECO:0000256" key="2">
    <source>
        <dbReference type="ARBA" id="ARBA00023326"/>
    </source>
</evidence>
<evidence type="ECO:0000313" key="7">
    <source>
        <dbReference type="EMBL" id="MFC3687096.1"/>
    </source>
</evidence>
<dbReference type="InterPro" id="IPR036116">
    <property type="entry name" value="FN3_sf"/>
</dbReference>
<keyword evidence="1" id="KW-0378">Hydrolase</keyword>
<dbReference type="PANTHER" id="PTHR46957:SF3">
    <property type="entry name" value="CYTOKINE RECEPTOR"/>
    <property type="match status" value="1"/>
</dbReference>
<feature type="compositionally biased region" description="Low complexity" evidence="3">
    <location>
        <begin position="34"/>
        <end position="59"/>
    </location>
</feature>